<organism evidence="5 6">
    <name type="scientific">Ornatilinea apprima</name>
    <dbReference type="NCBI Taxonomy" id="1134406"/>
    <lineage>
        <taxon>Bacteria</taxon>
        <taxon>Bacillati</taxon>
        <taxon>Chloroflexota</taxon>
        <taxon>Anaerolineae</taxon>
        <taxon>Anaerolineales</taxon>
        <taxon>Anaerolineaceae</taxon>
        <taxon>Ornatilinea</taxon>
    </lineage>
</organism>
<comment type="caution">
    <text evidence="5">The sequence shown here is derived from an EMBL/GenBank/DDBJ whole genome shotgun (WGS) entry which is preliminary data.</text>
</comment>
<dbReference type="SUPFAM" id="SSF55811">
    <property type="entry name" value="Nudix"/>
    <property type="match status" value="1"/>
</dbReference>
<keyword evidence="3" id="KW-0472">Membrane</keyword>
<dbReference type="PANTHER" id="PTHR43046">
    <property type="entry name" value="GDP-MANNOSE MANNOSYL HYDROLASE"/>
    <property type="match status" value="1"/>
</dbReference>
<feature type="transmembrane region" description="Helical" evidence="3">
    <location>
        <begin position="6"/>
        <end position="26"/>
    </location>
</feature>
<keyword evidence="3" id="KW-0812">Transmembrane</keyword>
<keyword evidence="6" id="KW-1185">Reference proteome</keyword>
<name>A0A0P6XDZ4_9CHLR</name>
<evidence type="ECO:0000256" key="1">
    <source>
        <dbReference type="ARBA" id="ARBA00001946"/>
    </source>
</evidence>
<feature type="domain" description="Nudix hydrolase" evidence="4">
    <location>
        <begin position="7"/>
        <end position="141"/>
    </location>
</feature>
<dbReference type="InterPro" id="IPR000086">
    <property type="entry name" value="NUDIX_hydrolase_dom"/>
</dbReference>
<dbReference type="GO" id="GO:0016787">
    <property type="term" value="F:hydrolase activity"/>
    <property type="evidence" value="ECO:0007669"/>
    <property type="project" value="UniProtKB-KW"/>
</dbReference>
<dbReference type="InterPro" id="IPR015797">
    <property type="entry name" value="NUDIX_hydrolase-like_dom_sf"/>
</dbReference>
<keyword evidence="2" id="KW-0378">Hydrolase</keyword>
<keyword evidence="3" id="KW-1133">Transmembrane helix</keyword>
<reference evidence="5 6" key="1">
    <citation type="submission" date="2015-07" db="EMBL/GenBank/DDBJ databases">
        <title>Genome sequence of Ornatilinea apprima DSM 23815.</title>
        <authorList>
            <person name="Hemp J."/>
            <person name="Ward L.M."/>
            <person name="Pace L.A."/>
            <person name="Fischer W.W."/>
        </authorList>
    </citation>
    <scope>NUCLEOTIDE SEQUENCE [LARGE SCALE GENOMIC DNA]</scope>
    <source>
        <strain evidence="5 6">P3M-1</strain>
    </source>
</reference>
<protein>
    <recommendedName>
        <fullName evidence="4">Nudix hydrolase domain-containing protein</fullName>
    </recommendedName>
</protein>
<dbReference type="PANTHER" id="PTHR43046:SF14">
    <property type="entry name" value="MUTT_NUDIX FAMILY PROTEIN"/>
    <property type="match status" value="1"/>
</dbReference>
<dbReference type="Pfam" id="PF00293">
    <property type="entry name" value="NUDIX"/>
    <property type="match status" value="1"/>
</dbReference>
<sequence length="147" mass="16231">MKRGIDYIGVGVGALIVNAQGLVFLARRGPLAKNERGLWEFPGGSVEFGETLAQSLIREMREEFGITISVGRLLDVVDHILPEEKQHWVSPTFICSITSGEPAIQEPGKCAEIGWFDPHVAPPDLTQITRENLRHYLALIQPQSASK</sequence>
<evidence type="ECO:0000313" key="5">
    <source>
        <dbReference type="EMBL" id="KPL73079.1"/>
    </source>
</evidence>
<dbReference type="PROSITE" id="PS51462">
    <property type="entry name" value="NUDIX"/>
    <property type="match status" value="1"/>
</dbReference>
<dbReference type="RefSeq" id="WP_075063830.1">
    <property type="nucleotide sequence ID" value="NZ_LGCL01000036.1"/>
</dbReference>
<accession>A0A0P6XDZ4</accession>
<dbReference type="STRING" id="1134406.ADN00_14915"/>
<evidence type="ECO:0000256" key="2">
    <source>
        <dbReference type="ARBA" id="ARBA00022801"/>
    </source>
</evidence>
<dbReference type="OrthoDB" id="9787880at2"/>
<dbReference type="PRINTS" id="PR00502">
    <property type="entry name" value="NUDIXFAMILY"/>
</dbReference>
<proteinExistence type="predicted"/>
<dbReference type="EMBL" id="LGCL01000036">
    <property type="protein sequence ID" value="KPL73079.1"/>
    <property type="molecule type" value="Genomic_DNA"/>
</dbReference>
<evidence type="ECO:0000313" key="6">
    <source>
        <dbReference type="Proteomes" id="UP000050417"/>
    </source>
</evidence>
<evidence type="ECO:0000259" key="4">
    <source>
        <dbReference type="PROSITE" id="PS51462"/>
    </source>
</evidence>
<dbReference type="InterPro" id="IPR020476">
    <property type="entry name" value="Nudix_hydrolase"/>
</dbReference>
<dbReference type="AlphaFoldDB" id="A0A0P6XDZ4"/>
<dbReference type="Proteomes" id="UP000050417">
    <property type="component" value="Unassembled WGS sequence"/>
</dbReference>
<evidence type="ECO:0000256" key="3">
    <source>
        <dbReference type="SAM" id="Phobius"/>
    </source>
</evidence>
<gene>
    <name evidence="5" type="ORF">ADN00_14915</name>
</gene>
<comment type="cofactor">
    <cofactor evidence="1">
        <name>Mg(2+)</name>
        <dbReference type="ChEBI" id="CHEBI:18420"/>
    </cofactor>
</comment>
<dbReference type="Gene3D" id="3.90.79.10">
    <property type="entry name" value="Nucleoside Triphosphate Pyrophosphohydrolase"/>
    <property type="match status" value="1"/>
</dbReference>